<dbReference type="EMBL" id="HBKO01031730">
    <property type="protein sequence ID" value="CAE2249235.1"/>
    <property type="molecule type" value="Transcribed_RNA"/>
</dbReference>
<organism evidence="2">
    <name type="scientific">Prymnesium polylepis</name>
    <dbReference type="NCBI Taxonomy" id="72548"/>
    <lineage>
        <taxon>Eukaryota</taxon>
        <taxon>Haptista</taxon>
        <taxon>Haptophyta</taxon>
        <taxon>Prymnesiophyceae</taxon>
        <taxon>Prymnesiales</taxon>
        <taxon>Prymnesiaceae</taxon>
        <taxon>Prymnesium</taxon>
    </lineage>
</organism>
<evidence type="ECO:0000256" key="1">
    <source>
        <dbReference type="SAM" id="MobiDB-lite"/>
    </source>
</evidence>
<name>A0A7S4J341_9EUKA</name>
<reference evidence="2" key="1">
    <citation type="submission" date="2021-01" db="EMBL/GenBank/DDBJ databases">
        <authorList>
            <person name="Corre E."/>
            <person name="Pelletier E."/>
            <person name="Niang G."/>
            <person name="Scheremetjew M."/>
            <person name="Finn R."/>
            <person name="Kale V."/>
            <person name="Holt S."/>
            <person name="Cochrane G."/>
            <person name="Meng A."/>
            <person name="Brown T."/>
            <person name="Cohen L."/>
        </authorList>
    </citation>
    <scope>NUCLEOTIDE SEQUENCE</scope>
    <source>
        <strain evidence="2">UIO037</strain>
    </source>
</reference>
<dbReference type="AlphaFoldDB" id="A0A7S4J341"/>
<proteinExistence type="predicted"/>
<feature type="region of interest" description="Disordered" evidence="1">
    <location>
        <begin position="40"/>
        <end position="76"/>
    </location>
</feature>
<gene>
    <name evidence="2" type="ORF">CPOL0286_LOCUS14454</name>
</gene>
<protein>
    <submittedName>
        <fullName evidence="2">Uncharacterized protein</fullName>
    </submittedName>
</protein>
<accession>A0A7S4J341</accession>
<evidence type="ECO:0000313" key="2">
    <source>
        <dbReference type="EMBL" id="CAE2249235.1"/>
    </source>
</evidence>
<sequence length="192" mass="20608">MPSVPFLPSVLSFFTAKQQVHAAPHACDGGYGGYGRVVCNSPGSHEKKKPPPPPPPRHAPHEHNDKRSSRRMKKRGTAIAPITVYAASGYGSGTEDESGGTVLFPPEFVPAAASPVLRPPTAAQPVLQPLTAPPPLIPCWSSRKPDHAPPPPADTHAHRRADCRHFRAWSVHDRLRQAHALIAQPSRAATVV</sequence>